<evidence type="ECO:0000256" key="6">
    <source>
        <dbReference type="SAM" id="Phobius"/>
    </source>
</evidence>
<feature type="transmembrane region" description="Helical" evidence="6">
    <location>
        <begin position="184"/>
        <end position="204"/>
    </location>
</feature>
<feature type="transmembrane region" description="Helical" evidence="6">
    <location>
        <begin position="264"/>
        <end position="282"/>
    </location>
</feature>
<dbReference type="PANTHER" id="PTHR30250:SF11">
    <property type="entry name" value="O-ANTIGEN TRANSPORTER-RELATED"/>
    <property type="match status" value="1"/>
</dbReference>
<dbReference type="InterPro" id="IPR050833">
    <property type="entry name" value="Poly_Biosynth_Transport"/>
</dbReference>
<feature type="transmembrane region" description="Helical" evidence="6">
    <location>
        <begin position="225"/>
        <end position="252"/>
    </location>
</feature>
<evidence type="ECO:0000256" key="4">
    <source>
        <dbReference type="ARBA" id="ARBA00022989"/>
    </source>
</evidence>
<sequence length="422" mass="47083">MKSLINKAVELWRRYSHINMALTDQMMVSGVNFLTGILMARYLGLREFGVFTIAWMAVLFCNSIQRAMIITPMMSIGPKQSKDEAPAYFGAIAVQQIFVTVFSALLIYAGTFGLATAFPQWNIHHLSAPLAASAFAYQSQDFIRRYFFTKDMHFAAFVNDFISYGGQIALLLWLFLSGGATSDSVLWIIAITSAIATATGVMRMEKLQWPTYKYFLSSCRRHWDFSKWMTSSVLMDWASGQFFTIAATAYLGPAAAGAMKACQNIMGVLHILFFGLSNVIPVRAAKILHSRGVLPMVDYLRKIALYGGIVTALYAMLAAIAPDFWLHTIYGEEYRGFGFVLRWYALIYVLLFFNTPLRAGLTALEYSKPIFVGRVVTAIFTFISIAPLISNYEIAGAVFGIFCVRVIHNGILLVALGRRIKG</sequence>
<evidence type="ECO:0000256" key="2">
    <source>
        <dbReference type="ARBA" id="ARBA00022475"/>
    </source>
</evidence>
<feature type="transmembrane region" description="Helical" evidence="6">
    <location>
        <begin position="303"/>
        <end position="321"/>
    </location>
</feature>
<keyword evidence="4 6" id="KW-1133">Transmembrane helix</keyword>
<keyword evidence="3 6" id="KW-0812">Transmembrane</keyword>
<dbReference type="PANTHER" id="PTHR30250">
    <property type="entry name" value="PST FAMILY PREDICTED COLANIC ACID TRANSPORTER"/>
    <property type="match status" value="1"/>
</dbReference>
<name>A0A3B1CE21_9ZZZZ</name>
<evidence type="ECO:0000256" key="3">
    <source>
        <dbReference type="ARBA" id="ARBA00022692"/>
    </source>
</evidence>
<feature type="transmembrane region" description="Helical" evidence="6">
    <location>
        <begin position="371"/>
        <end position="389"/>
    </location>
</feature>
<feature type="transmembrane region" description="Helical" evidence="6">
    <location>
        <begin position="48"/>
        <end position="64"/>
    </location>
</feature>
<feature type="transmembrane region" description="Helical" evidence="6">
    <location>
        <begin position="395"/>
        <end position="416"/>
    </location>
</feature>
<evidence type="ECO:0008006" key="8">
    <source>
        <dbReference type="Google" id="ProtNLM"/>
    </source>
</evidence>
<organism evidence="7">
    <name type="scientific">hydrothermal vent metagenome</name>
    <dbReference type="NCBI Taxonomy" id="652676"/>
    <lineage>
        <taxon>unclassified sequences</taxon>
        <taxon>metagenomes</taxon>
        <taxon>ecological metagenomes</taxon>
    </lineage>
</organism>
<keyword evidence="2" id="KW-1003">Cell membrane</keyword>
<feature type="transmembrane region" description="Helical" evidence="6">
    <location>
        <begin position="85"/>
        <end position="109"/>
    </location>
</feature>
<feature type="transmembrane region" description="Helical" evidence="6">
    <location>
        <begin position="157"/>
        <end position="178"/>
    </location>
</feature>
<evidence type="ECO:0000313" key="7">
    <source>
        <dbReference type="EMBL" id="VAX22188.1"/>
    </source>
</evidence>
<dbReference type="GO" id="GO:0005886">
    <property type="term" value="C:plasma membrane"/>
    <property type="evidence" value="ECO:0007669"/>
    <property type="project" value="UniProtKB-SubCell"/>
</dbReference>
<proteinExistence type="predicted"/>
<evidence type="ECO:0000256" key="5">
    <source>
        <dbReference type="ARBA" id="ARBA00023136"/>
    </source>
</evidence>
<protein>
    <recommendedName>
        <fullName evidence="8">Polysaccharide biosynthesis protein C-terminal domain-containing protein</fullName>
    </recommendedName>
</protein>
<dbReference type="AlphaFoldDB" id="A0A3B1CE21"/>
<gene>
    <name evidence="7" type="ORF">MNBD_NITROSPINAE02-1486</name>
</gene>
<comment type="subcellular location">
    <subcellularLocation>
        <location evidence="1">Cell membrane</location>
        <topology evidence="1">Multi-pass membrane protein</topology>
    </subcellularLocation>
</comment>
<feature type="transmembrane region" description="Helical" evidence="6">
    <location>
        <begin position="341"/>
        <end position="359"/>
    </location>
</feature>
<dbReference type="EMBL" id="UOGE01000073">
    <property type="protein sequence ID" value="VAX22188.1"/>
    <property type="molecule type" value="Genomic_DNA"/>
</dbReference>
<accession>A0A3B1CE21</accession>
<keyword evidence="5 6" id="KW-0472">Membrane</keyword>
<evidence type="ECO:0000256" key="1">
    <source>
        <dbReference type="ARBA" id="ARBA00004651"/>
    </source>
</evidence>
<reference evidence="7" key="1">
    <citation type="submission" date="2018-06" db="EMBL/GenBank/DDBJ databases">
        <authorList>
            <person name="Zhirakovskaya E."/>
        </authorList>
    </citation>
    <scope>NUCLEOTIDE SEQUENCE</scope>
</reference>